<dbReference type="Proteomes" id="UP000887565">
    <property type="component" value="Unplaced"/>
</dbReference>
<accession>A0A915IQV6</accession>
<dbReference type="GO" id="GO:0046513">
    <property type="term" value="P:ceramide biosynthetic process"/>
    <property type="evidence" value="ECO:0007669"/>
    <property type="project" value="TreeGrafter"/>
</dbReference>
<keyword evidence="1" id="KW-0472">Membrane</keyword>
<feature type="transmembrane region" description="Helical" evidence="1">
    <location>
        <begin position="191"/>
        <end position="224"/>
    </location>
</feature>
<evidence type="ECO:0000313" key="3">
    <source>
        <dbReference type="Proteomes" id="UP000887565"/>
    </source>
</evidence>
<feature type="domain" description="Fatty acid desaturase" evidence="2">
    <location>
        <begin position="74"/>
        <end position="293"/>
    </location>
</feature>
<dbReference type="InterPro" id="IPR005804">
    <property type="entry name" value="FA_desaturase_dom"/>
</dbReference>
<dbReference type="AlphaFoldDB" id="A0A915IQV6"/>
<evidence type="ECO:0000313" key="4">
    <source>
        <dbReference type="WBParaSite" id="nRc.2.0.1.t16196-RA"/>
    </source>
</evidence>
<sequence>MATSECTRRDSNGDVTLFGETDLYHAKRRKAIITDHPELRSLQKKPDPSFKYVLIACMISHLVFAYHVRDWPAPLVILAGLTVGILFSCPISNSLHEIVHNLAFENNPAANRIFGLFVNLPLVWPLFGAYDKSHRYHHTYLGTELDIKYPDAREAMEYDTSFFKRLYFILMHPIHSSHRFQIKSGNNVTPLILWNLISITIFDGIIFTCFGYKSFLYLLIAFWLNECILIEGSKTFLDHWSDEKTSHTNSYYGPVNMINFNIGHHREHHDFPNIAGRYLSLVTEAAPEYYKESEFIEKHYFGPIWQLLTAKPYEGLMRYANKIHVKRMSIDENGNLLRFL</sequence>
<dbReference type="PANTHER" id="PTHR12879">
    <property type="entry name" value="SPHINGOLIPID DELTA 4 DESATURASE/C-4 HYDROXYLASE PROTEIN DES2"/>
    <property type="match status" value="1"/>
</dbReference>
<dbReference type="PANTHER" id="PTHR12879:SF8">
    <property type="entry name" value="SPHINGOLIPID DELTA(4)-DESATURASE DES1"/>
    <property type="match status" value="1"/>
</dbReference>
<feature type="transmembrane region" description="Helical" evidence="1">
    <location>
        <begin position="113"/>
        <end position="130"/>
    </location>
</feature>
<feature type="transmembrane region" description="Helical" evidence="1">
    <location>
        <begin position="49"/>
        <end position="68"/>
    </location>
</feature>
<evidence type="ECO:0000256" key="1">
    <source>
        <dbReference type="SAM" id="Phobius"/>
    </source>
</evidence>
<reference evidence="4" key="1">
    <citation type="submission" date="2022-11" db="UniProtKB">
        <authorList>
            <consortium name="WormBaseParasite"/>
        </authorList>
    </citation>
    <scope>IDENTIFICATION</scope>
</reference>
<keyword evidence="1" id="KW-0812">Transmembrane</keyword>
<dbReference type="WBParaSite" id="nRc.2.0.1.t16196-RA">
    <property type="protein sequence ID" value="nRc.2.0.1.t16196-RA"/>
    <property type="gene ID" value="nRc.2.0.1.g16196"/>
</dbReference>
<feature type="transmembrane region" description="Helical" evidence="1">
    <location>
        <begin position="75"/>
        <end position="93"/>
    </location>
</feature>
<dbReference type="Pfam" id="PF00487">
    <property type="entry name" value="FA_desaturase"/>
    <property type="match status" value="1"/>
</dbReference>
<dbReference type="GO" id="GO:0042284">
    <property type="term" value="F:sphingolipid delta-4 desaturase activity"/>
    <property type="evidence" value="ECO:0007669"/>
    <property type="project" value="TreeGrafter"/>
</dbReference>
<dbReference type="GO" id="GO:0016020">
    <property type="term" value="C:membrane"/>
    <property type="evidence" value="ECO:0007669"/>
    <property type="project" value="GOC"/>
</dbReference>
<name>A0A915IQV6_ROMCU</name>
<keyword evidence="1" id="KW-1133">Transmembrane helix</keyword>
<organism evidence="3 4">
    <name type="scientific">Romanomermis culicivorax</name>
    <name type="common">Nematode worm</name>
    <dbReference type="NCBI Taxonomy" id="13658"/>
    <lineage>
        <taxon>Eukaryota</taxon>
        <taxon>Metazoa</taxon>
        <taxon>Ecdysozoa</taxon>
        <taxon>Nematoda</taxon>
        <taxon>Enoplea</taxon>
        <taxon>Dorylaimia</taxon>
        <taxon>Mermithida</taxon>
        <taxon>Mermithoidea</taxon>
        <taxon>Mermithidae</taxon>
        <taxon>Romanomermis</taxon>
    </lineage>
</organism>
<keyword evidence="3" id="KW-1185">Reference proteome</keyword>
<protein>
    <submittedName>
        <fullName evidence="4">Fatty acid desaturase domain-containing protein</fullName>
    </submittedName>
</protein>
<proteinExistence type="predicted"/>
<evidence type="ECO:0000259" key="2">
    <source>
        <dbReference type="Pfam" id="PF00487"/>
    </source>
</evidence>